<dbReference type="Proteomes" id="UP000308530">
    <property type="component" value="Chromosome"/>
</dbReference>
<comment type="subcellular location">
    <subcellularLocation>
        <location evidence="6">Cell membrane</location>
        <topology evidence="6">Multi-pass membrane protein</topology>
    </subcellularLocation>
    <subcellularLocation>
        <location evidence="1">Membrane</location>
    </subcellularLocation>
</comment>
<evidence type="ECO:0000256" key="4">
    <source>
        <dbReference type="ARBA" id="ARBA00022989"/>
    </source>
</evidence>
<evidence type="ECO:0000256" key="3">
    <source>
        <dbReference type="ARBA" id="ARBA00022692"/>
    </source>
</evidence>
<evidence type="ECO:0000256" key="2">
    <source>
        <dbReference type="ARBA" id="ARBA00007165"/>
    </source>
</evidence>
<keyword evidence="4 6" id="KW-1133">Transmembrane helix</keyword>
<organism evidence="7 8">
    <name type="scientific">Peteryoungia desertarenae</name>
    <dbReference type="NCBI Taxonomy" id="1813451"/>
    <lineage>
        <taxon>Bacteria</taxon>
        <taxon>Pseudomonadati</taxon>
        <taxon>Pseudomonadota</taxon>
        <taxon>Alphaproteobacteria</taxon>
        <taxon>Hyphomicrobiales</taxon>
        <taxon>Rhizobiaceae</taxon>
        <taxon>Peteryoungia</taxon>
    </lineage>
</organism>
<evidence type="ECO:0000256" key="1">
    <source>
        <dbReference type="ARBA" id="ARBA00004370"/>
    </source>
</evidence>
<keyword evidence="6" id="KW-1003">Cell membrane</keyword>
<name>A0ABX6QMY2_9HYPH</name>
<accession>A0ABX6QMY2</accession>
<reference evidence="7 8" key="1">
    <citation type="submission" date="2020-06" db="EMBL/GenBank/DDBJ databases">
        <title>Genome sequence of Rhizobium sp strain ADMK78.</title>
        <authorList>
            <person name="Rahi P."/>
        </authorList>
    </citation>
    <scope>NUCLEOTIDE SEQUENCE [LARGE SCALE GENOMIC DNA]</scope>
    <source>
        <strain evidence="7 8">ADMK78</strain>
    </source>
</reference>
<evidence type="ECO:0000256" key="6">
    <source>
        <dbReference type="RuleBase" id="RU363076"/>
    </source>
</evidence>
<proteinExistence type="inferred from homology"/>
<dbReference type="EMBL" id="CP058350">
    <property type="protein sequence ID" value="QLF69661.1"/>
    <property type="molecule type" value="Genomic_DNA"/>
</dbReference>
<evidence type="ECO:0000313" key="7">
    <source>
        <dbReference type="EMBL" id="QLF69661.1"/>
    </source>
</evidence>
<evidence type="ECO:0000256" key="5">
    <source>
        <dbReference type="ARBA" id="ARBA00023136"/>
    </source>
</evidence>
<dbReference type="InterPro" id="IPR002994">
    <property type="entry name" value="Surf1/Shy1"/>
</dbReference>
<dbReference type="Pfam" id="PF02104">
    <property type="entry name" value="SURF1"/>
    <property type="match status" value="1"/>
</dbReference>
<keyword evidence="3 6" id="KW-0812">Transmembrane</keyword>
<comment type="similarity">
    <text evidence="2 6">Belongs to the SURF1 family.</text>
</comment>
<feature type="transmembrane region" description="Helical" evidence="6">
    <location>
        <begin position="26"/>
        <end position="46"/>
    </location>
</feature>
<dbReference type="PANTHER" id="PTHR23427:SF2">
    <property type="entry name" value="SURFEIT LOCUS PROTEIN 1"/>
    <property type="match status" value="1"/>
</dbReference>
<evidence type="ECO:0000313" key="8">
    <source>
        <dbReference type="Proteomes" id="UP000308530"/>
    </source>
</evidence>
<keyword evidence="5 6" id="KW-0472">Membrane</keyword>
<dbReference type="InterPro" id="IPR045214">
    <property type="entry name" value="Surf1/Surf4"/>
</dbReference>
<dbReference type="PROSITE" id="PS50895">
    <property type="entry name" value="SURF1"/>
    <property type="match status" value="1"/>
</dbReference>
<feature type="transmembrane region" description="Helical" evidence="6">
    <location>
        <begin position="236"/>
        <end position="254"/>
    </location>
</feature>
<dbReference type="PANTHER" id="PTHR23427">
    <property type="entry name" value="SURFEIT LOCUS PROTEIN"/>
    <property type="match status" value="1"/>
</dbReference>
<sequence length="260" mass="29025">MPPRECSIVNETLADDASPAGRPWRFWLAVILVPIALGILLSLGTWQVQRLHWKEDLLASIEARRTAAPVSVEAIEQELGAGAEIDYRAATASGRFLYDKERHFLATHRGQSGFYVYTPLVMTDGRYLLVNRGFVPYDRKEPSTRPEGLVEGEQKISGLARARLDEKPSALVPDNDEAANIFYWKDLDRMAASVDLPQDKVLPFFLDADDQPVSGGLPIGGVTVIDLPNNHLQYVITWYGLAFALVSVVLYALVKRRFRS</sequence>
<protein>
    <recommendedName>
        <fullName evidence="6">SURF1-like protein</fullName>
    </recommendedName>
</protein>
<keyword evidence="8" id="KW-1185">Reference proteome</keyword>
<dbReference type="CDD" id="cd06662">
    <property type="entry name" value="SURF1"/>
    <property type="match status" value="1"/>
</dbReference>
<gene>
    <name evidence="7" type="ORF">FE840_008955</name>
</gene>